<dbReference type="Proteomes" id="UP001165367">
    <property type="component" value="Unassembled WGS sequence"/>
</dbReference>
<comment type="caution">
    <text evidence="1">The sequence shown here is derived from an EMBL/GenBank/DDBJ whole genome shotgun (WGS) entry which is preliminary data.</text>
</comment>
<reference evidence="1" key="1">
    <citation type="submission" date="2022-01" db="EMBL/GenBank/DDBJ databases">
        <authorList>
            <person name="Jo J.-H."/>
            <person name="Im W.-T."/>
        </authorList>
    </citation>
    <scope>NUCLEOTIDE SEQUENCE</scope>
    <source>
        <strain evidence="1">NA20</strain>
    </source>
</reference>
<organism evidence="1 2">
    <name type="scientific">Terrimonas ginsenosidimutans</name>
    <dbReference type="NCBI Taxonomy" id="2908004"/>
    <lineage>
        <taxon>Bacteria</taxon>
        <taxon>Pseudomonadati</taxon>
        <taxon>Bacteroidota</taxon>
        <taxon>Chitinophagia</taxon>
        <taxon>Chitinophagales</taxon>
        <taxon>Chitinophagaceae</taxon>
        <taxon>Terrimonas</taxon>
    </lineage>
</organism>
<dbReference type="RefSeq" id="WP_237877473.1">
    <property type="nucleotide sequence ID" value="NZ_JAKLTR010000044.1"/>
</dbReference>
<dbReference type="EMBL" id="JAKLTR010000044">
    <property type="protein sequence ID" value="MCG2618204.1"/>
    <property type="molecule type" value="Genomic_DNA"/>
</dbReference>
<gene>
    <name evidence="1" type="ORF">LZZ85_28170</name>
</gene>
<name>A0ABS9L157_9BACT</name>
<proteinExistence type="predicted"/>
<keyword evidence="2" id="KW-1185">Reference proteome</keyword>
<protein>
    <submittedName>
        <fullName evidence="1">Uncharacterized protein</fullName>
    </submittedName>
</protein>
<evidence type="ECO:0000313" key="1">
    <source>
        <dbReference type="EMBL" id="MCG2618204.1"/>
    </source>
</evidence>
<evidence type="ECO:0000313" key="2">
    <source>
        <dbReference type="Proteomes" id="UP001165367"/>
    </source>
</evidence>
<accession>A0ABS9L157</accession>
<sequence length="184" mass="21640">MIILYRIFIVCFSVCIFFTTSVCGQENQIVLTSWTAKTICDLESKKNRTKDSFLIDQMSRRQMFIVNQNGEPSFRFCSVELFKQLRLECIEFVIEEFMSGEQFSYNVYVFTNTDSVFSYSYNKGLRLEKQVKRSSKNFSGDSNPELFSADHFFISTKFRKGNIESVDADFYLINELDYLRKLTN</sequence>